<dbReference type="InterPro" id="IPR006232">
    <property type="entry name" value="Suc6P_hydrolase"/>
</dbReference>
<evidence type="ECO:0000256" key="8">
    <source>
        <dbReference type="RuleBase" id="RU362110"/>
    </source>
</evidence>
<proteinExistence type="inferred from homology"/>
<dbReference type="InterPro" id="IPR051214">
    <property type="entry name" value="GH32_Enzymes"/>
</dbReference>
<accession>A0ABV9NWJ8</accession>
<comment type="similarity">
    <text evidence="2 8">Belongs to the glycosyl hydrolase 32 family.</text>
</comment>
<evidence type="ECO:0000256" key="1">
    <source>
        <dbReference type="ARBA" id="ARBA00004914"/>
    </source>
</evidence>
<dbReference type="Pfam" id="PF08244">
    <property type="entry name" value="Glyco_hydro_32C"/>
    <property type="match status" value="1"/>
</dbReference>
<evidence type="ECO:0000256" key="9">
    <source>
        <dbReference type="RuleBase" id="RU365015"/>
    </source>
</evidence>
<dbReference type="InterPro" id="IPR001362">
    <property type="entry name" value="Glyco_hydro_32"/>
</dbReference>
<dbReference type="InterPro" id="IPR013189">
    <property type="entry name" value="Glyco_hydro_32_C"/>
</dbReference>
<evidence type="ECO:0000313" key="13">
    <source>
        <dbReference type="Proteomes" id="UP001595896"/>
    </source>
</evidence>
<dbReference type="NCBIfam" id="TIGR01322">
    <property type="entry name" value="scrB_fam"/>
    <property type="match status" value="1"/>
</dbReference>
<comment type="pathway">
    <text evidence="1 9">Glycan biosynthesis; sucrose metabolism.</text>
</comment>
<comment type="catalytic activity">
    <reaction evidence="8">
        <text>Hydrolysis of terminal non-reducing beta-D-fructofuranoside residues in beta-D-fructofuranosides.</text>
        <dbReference type="EC" id="3.2.1.26"/>
    </reaction>
</comment>
<feature type="domain" description="Glycosyl hydrolase family 32 C-terminal" evidence="11">
    <location>
        <begin position="371"/>
        <end position="462"/>
    </location>
</feature>
<name>A0ABV9NWJ8_9BACI</name>
<dbReference type="SUPFAM" id="SSF75005">
    <property type="entry name" value="Arabinanase/levansucrase/invertase"/>
    <property type="match status" value="1"/>
</dbReference>
<evidence type="ECO:0000259" key="10">
    <source>
        <dbReference type="Pfam" id="PF00251"/>
    </source>
</evidence>
<comment type="subcellular location">
    <subcellularLocation>
        <location evidence="9">Cytoplasm</location>
    </subcellularLocation>
</comment>
<dbReference type="InterPro" id="IPR023296">
    <property type="entry name" value="Glyco_hydro_beta-prop_sf"/>
</dbReference>
<dbReference type="Proteomes" id="UP001595896">
    <property type="component" value="Unassembled WGS sequence"/>
</dbReference>
<evidence type="ECO:0000313" key="12">
    <source>
        <dbReference type="EMBL" id="MFC4736440.1"/>
    </source>
</evidence>
<keyword evidence="6 8" id="KW-0326">Glycosidase</keyword>
<comment type="caution">
    <text evidence="12">The sequence shown here is derived from an EMBL/GenBank/DDBJ whole genome shotgun (WGS) entry which is preliminary data.</text>
</comment>
<evidence type="ECO:0000259" key="11">
    <source>
        <dbReference type="Pfam" id="PF08244"/>
    </source>
</evidence>
<keyword evidence="9" id="KW-0963">Cytoplasm</keyword>
<dbReference type="SUPFAM" id="SSF49899">
    <property type="entry name" value="Concanavalin A-like lectins/glucanases"/>
    <property type="match status" value="1"/>
</dbReference>
<dbReference type="Pfam" id="PF00251">
    <property type="entry name" value="Glyco_hydro_32N"/>
    <property type="match status" value="1"/>
</dbReference>
<comment type="function">
    <text evidence="9">Enables the bacterium to metabolize sucrose as a sole carbon source.</text>
</comment>
<evidence type="ECO:0000256" key="7">
    <source>
        <dbReference type="ARBA" id="ARBA00033367"/>
    </source>
</evidence>
<dbReference type="EC" id="3.2.1.26" evidence="3 8"/>
<dbReference type="PROSITE" id="PS00609">
    <property type="entry name" value="GLYCOSYL_HYDROL_F32"/>
    <property type="match status" value="1"/>
</dbReference>
<feature type="domain" description="Glycosyl hydrolase family 32 N-terminal" evidence="10">
    <location>
        <begin position="33"/>
        <end position="339"/>
    </location>
</feature>
<dbReference type="EMBL" id="JBHSGK010000005">
    <property type="protein sequence ID" value="MFC4736440.1"/>
    <property type="molecule type" value="Genomic_DNA"/>
</dbReference>
<dbReference type="GO" id="GO:0004564">
    <property type="term" value="F:beta-fructofuranosidase activity"/>
    <property type="evidence" value="ECO:0007669"/>
    <property type="project" value="UniProtKB-EC"/>
</dbReference>
<keyword evidence="9" id="KW-0119">Carbohydrate metabolism</keyword>
<dbReference type="Gene3D" id="2.60.120.560">
    <property type="entry name" value="Exo-inulinase, domain 1"/>
    <property type="match status" value="1"/>
</dbReference>
<evidence type="ECO:0000256" key="4">
    <source>
        <dbReference type="ARBA" id="ARBA00019623"/>
    </source>
</evidence>
<dbReference type="Gene3D" id="2.115.10.20">
    <property type="entry name" value="Glycosyl hydrolase domain, family 43"/>
    <property type="match status" value="1"/>
</dbReference>
<evidence type="ECO:0000256" key="6">
    <source>
        <dbReference type="ARBA" id="ARBA00023295"/>
    </source>
</evidence>
<dbReference type="InterPro" id="IPR013320">
    <property type="entry name" value="ConA-like_dom_sf"/>
</dbReference>
<evidence type="ECO:0000256" key="3">
    <source>
        <dbReference type="ARBA" id="ARBA00012758"/>
    </source>
</evidence>
<keyword evidence="5 8" id="KW-0378">Hydrolase</keyword>
<keyword evidence="13" id="KW-1185">Reference proteome</keyword>
<evidence type="ECO:0000256" key="2">
    <source>
        <dbReference type="ARBA" id="ARBA00009902"/>
    </source>
</evidence>
<dbReference type="SMART" id="SM00640">
    <property type="entry name" value="Glyco_32"/>
    <property type="match status" value="1"/>
</dbReference>
<reference evidence="13" key="1">
    <citation type="journal article" date="2019" name="Int. J. Syst. Evol. Microbiol.">
        <title>The Global Catalogue of Microorganisms (GCM) 10K type strain sequencing project: providing services to taxonomists for standard genome sequencing and annotation.</title>
        <authorList>
            <consortium name="The Broad Institute Genomics Platform"/>
            <consortium name="The Broad Institute Genome Sequencing Center for Infectious Disease"/>
            <person name="Wu L."/>
            <person name="Ma J."/>
        </authorList>
    </citation>
    <scope>NUCLEOTIDE SEQUENCE [LARGE SCALE GENOMIC DNA]</scope>
    <source>
        <strain evidence="13">JCM 12165</strain>
    </source>
</reference>
<sequence length="473" mass="53439">MTENEKQLHDAAYQAVVKEGARAEADPYRQVYHRMPPVGLLNDPNGWIQWKGTYHLFFQWNPFAPDHTHKFWGHWTSEDLVNWNEEPIALAPSEWFEKNGCYSGSAMELDGKLALLYTGNVKDEAGNREAYQCLALSEDGKTFEKKGPLVDSQPQGYTAHFRDPKVWEENGFYYFVIGAQTEAEEGQVLLYRSADFQKWDYVGPFAGSRLNGLDAFGYMWECPDLFRLDGEDVLIVSPQGLEQQGNRFENVYQAGYFTGKANLETPTFAHGDFHELDEGFEFYAPQTTLDEKGRRLLFGWMGVPDSDEEHQPTTEAGWIHCMTVPRVLRVENGAVVQEPAEELEALRAGDPLEMKVRLDQGAEAAVTPASEIVLETNEASSFSITIREGLTVTYENGTLSMSRPRFKDGKTETRSTDIASINELRLFLDSSSAEVFVDGGRTVMTARFFPEPEANIVRISGEGSLIWRSWELA</sequence>
<evidence type="ECO:0000256" key="5">
    <source>
        <dbReference type="ARBA" id="ARBA00022801"/>
    </source>
</evidence>
<dbReference type="InterPro" id="IPR013148">
    <property type="entry name" value="Glyco_hydro_32_N"/>
</dbReference>
<dbReference type="CDD" id="cd18623">
    <property type="entry name" value="GH32_ScrB-like"/>
    <property type="match status" value="1"/>
</dbReference>
<gene>
    <name evidence="12" type="ORF">ACFO4L_07560</name>
</gene>
<protein>
    <recommendedName>
        <fullName evidence="4 8">Sucrose-6-phosphate hydrolase</fullName>
        <ecNumber evidence="3 8">3.2.1.26</ecNumber>
    </recommendedName>
    <alternativeName>
        <fullName evidence="7 9">Invertase</fullName>
    </alternativeName>
</protein>
<dbReference type="PANTHER" id="PTHR43101">
    <property type="entry name" value="BETA-FRUCTOSIDASE"/>
    <property type="match status" value="1"/>
</dbReference>
<organism evidence="12 13">
    <name type="scientific">Bacillus daqingensis</name>
    <dbReference type="NCBI Taxonomy" id="872396"/>
    <lineage>
        <taxon>Bacteria</taxon>
        <taxon>Bacillati</taxon>
        <taxon>Bacillota</taxon>
        <taxon>Bacilli</taxon>
        <taxon>Bacillales</taxon>
        <taxon>Bacillaceae</taxon>
        <taxon>Bacillus</taxon>
    </lineage>
</organism>
<dbReference type="PANTHER" id="PTHR43101:SF1">
    <property type="entry name" value="BETA-FRUCTOSIDASE"/>
    <property type="match status" value="1"/>
</dbReference>
<dbReference type="InterPro" id="IPR018053">
    <property type="entry name" value="Glyco_hydro_32_AS"/>
</dbReference>
<dbReference type="RefSeq" id="WP_377909081.1">
    <property type="nucleotide sequence ID" value="NZ_JBHSGK010000005.1"/>
</dbReference>